<name>A0A6P6RK01_CARAU</name>
<dbReference type="FunFam" id="1.10.260.70:FF:000001">
    <property type="entry name" value="DNA-binding protein SATB"/>
    <property type="match status" value="1"/>
</dbReference>
<dbReference type="InterPro" id="IPR032392">
    <property type="entry name" value="ULD"/>
</dbReference>
<dbReference type="PANTHER" id="PTHR15116">
    <property type="entry name" value="DNA-BINDING PROTEIN SATB FAMILY MEMBER"/>
    <property type="match status" value="1"/>
</dbReference>
<dbReference type="KEGG" id="caua:113120089"/>
<protein>
    <submittedName>
        <fullName evidence="14">DNA-binding protein SATB1a isoform X1</fullName>
    </submittedName>
</protein>
<dbReference type="InterPro" id="IPR039673">
    <property type="entry name" value="SATB1/SATB2"/>
</dbReference>
<evidence type="ECO:0000256" key="4">
    <source>
        <dbReference type="ARBA" id="ARBA00023015"/>
    </source>
</evidence>
<keyword evidence="13" id="KW-1185">Reference proteome</keyword>
<gene>
    <name evidence="14" type="primary">satb1a</name>
</gene>
<accession>A0A6P6RK01</accession>
<evidence type="ECO:0000256" key="5">
    <source>
        <dbReference type="ARBA" id="ARBA00023125"/>
    </source>
</evidence>
<dbReference type="GO" id="GO:0005634">
    <property type="term" value="C:nucleus"/>
    <property type="evidence" value="ECO:0007669"/>
    <property type="project" value="UniProtKB-SubCell"/>
</dbReference>
<keyword evidence="5 14" id="KW-0238">DNA-binding</keyword>
<evidence type="ECO:0000313" key="14">
    <source>
        <dbReference type="RefSeq" id="XP_026145747.1"/>
    </source>
</evidence>
<dbReference type="InterPro" id="IPR032355">
    <property type="entry name" value="CUTL"/>
</dbReference>
<keyword evidence="4" id="KW-0805">Transcription regulation</keyword>
<dbReference type="Pfam" id="PF16557">
    <property type="entry name" value="CUTL"/>
    <property type="match status" value="1"/>
</dbReference>
<organism evidence="13 14">
    <name type="scientific">Carassius auratus</name>
    <name type="common">Goldfish</name>
    <dbReference type="NCBI Taxonomy" id="7957"/>
    <lineage>
        <taxon>Eukaryota</taxon>
        <taxon>Metazoa</taxon>
        <taxon>Chordata</taxon>
        <taxon>Craniata</taxon>
        <taxon>Vertebrata</taxon>
        <taxon>Euteleostomi</taxon>
        <taxon>Actinopterygii</taxon>
        <taxon>Neopterygii</taxon>
        <taxon>Teleostei</taxon>
        <taxon>Ostariophysi</taxon>
        <taxon>Cypriniformes</taxon>
        <taxon>Cyprinidae</taxon>
        <taxon>Cyprininae</taxon>
        <taxon>Carassius</taxon>
    </lineage>
</organism>
<dbReference type="Gene3D" id="1.10.10.60">
    <property type="entry name" value="Homeodomain-like"/>
    <property type="match status" value="1"/>
</dbReference>
<keyword evidence="3" id="KW-0832">Ubl conjugation</keyword>
<evidence type="ECO:0000256" key="9">
    <source>
        <dbReference type="SAM" id="MobiDB-lite"/>
    </source>
</evidence>
<feature type="compositionally biased region" description="Polar residues" evidence="9">
    <location>
        <begin position="244"/>
        <end position="258"/>
    </location>
</feature>
<evidence type="ECO:0000256" key="2">
    <source>
        <dbReference type="ARBA" id="ARBA00022737"/>
    </source>
</evidence>
<keyword evidence="2" id="KW-0677">Repeat</keyword>
<evidence type="ECO:0000259" key="11">
    <source>
        <dbReference type="PROSITE" id="PS51982"/>
    </source>
</evidence>
<dbReference type="InterPro" id="IPR038216">
    <property type="entry name" value="SATB_CUTL_sf"/>
</dbReference>
<feature type="domain" description="CMP" evidence="11">
    <location>
        <begin position="59"/>
        <end position="160"/>
    </location>
</feature>
<evidence type="ECO:0000256" key="7">
    <source>
        <dbReference type="ARBA" id="ARBA00023163"/>
    </source>
</evidence>
<dbReference type="InterPro" id="IPR038224">
    <property type="entry name" value="SATB_ULD_sf"/>
</dbReference>
<comment type="subcellular location">
    <subcellularLocation>
        <location evidence="1">Nucleus</location>
    </subcellularLocation>
</comment>
<dbReference type="OrthoDB" id="10052721at2759"/>
<dbReference type="InterPro" id="IPR003350">
    <property type="entry name" value="CUT_dom"/>
</dbReference>
<evidence type="ECO:0000256" key="3">
    <source>
        <dbReference type="ARBA" id="ARBA00022843"/>
    </source>
</evidence>
<dbReference type="GO" id="GO:0000978">
    <property type="term" value="F:RNA polymerase II cis-regulatory region sequence-specific DNA binding"/>
    <property type="evidence" value="ECO:0007669"/>
    <property type="project" value="TreeGrafter"/>
</dbReference>
<dbReference type="CDD" id="cd11585">
    <property type="entry name" value="SATB1_N"/>
    <property type="match status" value="1"/>
</dbReference>
<dbReference type="RefSeq" id="XP_026145747.1">
    <property type="nucleotide sequence ID" value="XM_026289962.1"/>
</dbReference>
<dbReference type="PROSITE" id="PS51983">
    <property type="entry name" value="CUTL"/>
    <property type="match status" value="1"/>
</dbReference>
<evidence type="ECO:0000256" key="1">
    <source>
        <dbReference type="ARBA" id="ARBA00004123"/>
    </source>
</evidence>
<proteinExistence type="predicted"/>
<dbReference type="SMART" id="SM01109">
    <property type="entry name" value="CUT"/>
    <property type="match status" value="2"/>
</dbReference>
<dbReference type="InterPro" id="IPR010982">
    <property type="entry name" value="Lambda_DNA-bd_dom_sf"/>
</dbReference>
<dbReference type="SUPFAM" id="SSF47413">
    <property type="entry name" value="lambda repressor-like DNA-binding domains"/>
    <property type="match status" value="2"/>
</dbReference>
<evidence type="ECO:0000313" key="13">
    <source>
        <dbReference type="Proteomes" id="UP000515129"/>
    </source>
</evidence>
<evidence type="ECO:0000256" key="6">
    <source>
        <dbReference type="ARBA" id="ARBA00023155"/>
    </source>
</evidence>
<evidence type="ECO:0000259" key="10">
    <source>
        <dbReference type="PROSITE" id="PS51042"/>
    </source>
</evidence>
<feature type="region of interest" description="Disordered" evidence="9">
    <location>
        <begin position="240"/>
        <end position="264"/>
    </location>
</feature>
<dbReference type="Pfam" id="PF16534">
    <property type="entry name" value="ULD"/>
    <property type="match status" value="1"/>
</dbReference>
<dbReference type="PROSITE" id="PS51042">
    <property type="entry name" value="CUT"/>
    <property type="match status" value="2"/>
</dbReference>
<dbReference type="GO" id="GO:0006338">
    <property type="term" value="P:chromatin remodeling"/>
    <property type="evidence" value="ECO:0007669"/>
    <property type="project" value="InterPro"/>
</dbReference>
<keyword evidence="8" id="KW-0539">Nucleus</keyword>
<dbReference type="PANTHER" id="PTHR15116:SF14">
    <property type="entry name" value="DNA-BINDING PROTEIN SATB1"/>
    <property type="match status" value="1"/>
</dbReference>
<evidence type="ECO:0000256" key="8">
    <source>
        <dbReference type="ARBA" id="ARBA00023242"/>
    </source>
</evidence>
<dbReference type="FunFam" id="1.10.260.40:FF:000003">
    <property type="entry name" value="DNA-binding protein SATB"/>
    <property type="match status" value="2"/>
</dbReference>
<sequence length="745" mass="83824">MMDHLATTSGTQGPVMCESSYPPCKMARMENSRDLPVPGITPVSLTSKQTSLHANRRKGSLIPVFCMVEQSDVPPSERKRSEHAEFVLLKKDLLFSQITEAALQELGYTHTAAALATGQVQVGHWNPVSLSTVTDTSDATVGDMLQDLYHVITLRIKLHSVSKLEDLPAEQWTHSTVRNALKELLKEMNQSTLAKECPLSQSMISSVVNGTYYASISAARCQEFGQWYKHYKRAKSMMGDMSRHCNQPSSSSQPTMYQQPMEGSGAESHGVVQMQAGMPGLVMAQLLSQQHAMSQLLTHAHTHPHGPHPAPLKTPPKCNVSPPTVAQCPSPVTDVSPEIYHWVRDELKRAGVSQAVFARVAINRTQGLLSEILRKEEDPRCASQSLLVNLRAMQSFLQLPQSQRDSIYLEERERNLNSTYNPNTSSPLPIQVYSNAKLSPVSKDIVVKVECDDSGINYGIYDEIQQEMRRAKVSQALFAKVSAAKSQGWLCELLRWKEEPSPQNRTLWENLSLIRQFLNLSQSERDVIYDQESNTGQTFYSEKHTRPLTEQLQVMPQHMVPLKQHQQLHKIPTPHHQHFLQQHLITGCLKATHMGPNIGGRSLPPEAHAILQSFIQEVGLHPDQEAIHTLSAQLGVAKEAVLSFFNGHNWLRQEEQDNRGEREIEEGEVDYMEAEEECMDRMENDEETNTNMMIGKQDSVVEQNASTQTRFIITIKKEEELPSKEELPCKKERGDSPTYCQFINS</sequence>
<dbReference type="Proteomes" id="UP000515129">
    <property type="component" value="Chromosome 19"/>
</dbReference>
<feature type="domain" description="CUT" evidence="10">
    <location>
        <begin position="446"/>
        <end position="533"/>
    </location>
</feature>
<feature type="domain" description="CUT" evidence="10">
    <location>
        <begin position="325"/>
        <end position="412"/>
    </location>
</feature>
<dbReference type="Gene3D" id="1.10.260.70">
    <property type="entry name" value="SATB, CULT domain"/>
    <property type="match status" value="1"/>
</dbReference>
<keyword evidence="7" id="KW-0804">Transcription</keyword>
<keyword evidence="6" id="KW-0371">Homeobox</keyword>
<dbReference type="Pfam" id="PF02376">
    <property type="entry name" value="CUT"/>
    <property type="match status" value="2"/>
</dbReference>
<reference evidence="14" key="1">
    <citation type="submission" date="2025-08" db="UniProtKB">
        <authorList>
            <consortium name="RefSeq"/>
        </authorList>
    </citation>
    <scope>IDENTIFICATION</scope>
    <source>
        <strain evidence="14">Wakin</strain>
        <tissue evidence="14">Muscle</tissue>
    </source>
</reference>
<feature type="domain" description="CUTL" evidence="12">
    <location>
        <begin position="163"/>
        <end position="236"/>
    </location>
</feature>
<dbReference type="Gene3D" id="3.10.20.710">
    <property type="entry name" value="SATB, ubiquitin-like oligomerisation domain"/>
    <property type="match status" value="1"/>
</dbReference>
<dbReference type="Gene3D" id="1.10.260.40">
    <property type="entry name" value="lambda repressor-like DNA-binding domains"/>
    <property type="match status" value="2"/>
</dbReference>
<dbReference type="GO" id="GO:0000981">
    <property type="term" value="F:DNA-binding transcription factor activity, RNA polymerase II-specific"/>
    <property type="evidence" value="ECO:0007669"/>
    <property type="project" value="TreeGrafter"/>
</dbReference>
<dbReference type="AlphaFoldDB" id="A0A6P6RK01"/>
<evidence type="ECO:0000259" key="12">
    <source>
        <dbReference type="PROSITE" id="PS51983"/>
    </source>
</evidence>
<dbReference type="PROSITE" id="PS51982">
    <property type="entry name" value="CMP"/>
    <property type="match status" value="1"/>
</dbReference>
<dbReference type="CTD" id="378993"/>